<reference evidence="2" key="1">
    <citation type="journal article" date="2013" name="BMC Genomics">
        <title>Unscrambling butterfly oogenesis.</title>
        <authorList>
            <person name="Carter J.M."/>
            <person name="Baker S.C."/>
            <person name="Pink R."/>
            <person name="Carter D.R."/>
            <person name="Collins A."/>
            <person name="Tomlin J."/>
            <person name="Gibbs M."/>
            <person name="Breuker C.J."/>
        </authorList>
    </citation>
    <scope>NUCLEOTIDE SEQUENCE</scope>
    <source>
        <tissue evidence="2">Ovary</tissue>
    </source>
</reference>
<feature type="non-terminal residue" evidence="2">
    <location>
        <position position="1"/>
    </location>
</feature>
<reference evidence="2" key="2">
    <citation type="submission" date="2013-05" db="EMBL/GenBank/DDBJ databases">
        <authorList>
            <person name="Carter J.-M."/>
            <person name="Baker S.C."/>
            <person name="Pink R."/>
            <person name="Carter D.R.F."/>
            <person name="Collins A."/>
            <person name="Tomlin J."/>
            <person name="Gibbs M."/>
            <person name="Breuker C.J."/>
        </authorList>
    </citation>
    <scope>NUCLEOTIDE SEQUENCE</scope>
    <source>
        <tissue evidence="2">Ovary</tissue>
    </source>
</reference>
<feature type="compositionally biased region" description="Basic and acidic residues" evidence="1">
    <location>
        <begin position="1"/>
        <end position="11"/>
    </location>
</feature>
<evidence type="ECO:0000313" key="2">
    <source>
        <dbReference type="EMBL" id="JAA81954.1"/>
    </source>
</evidence>
<dbReference type="AlphaFoldDB" id="S4NXS7"/>
<proteinExistence type="predicted"/>
<sequence length="71" mass="8173">VTIKEDVKSESEDSSSEEDVKPMDLFNENDLKKEDKIDDTIVVKVEVLPNIVDMEHLNPFYRDVFGVQSDD</sequence>
<protein>
    <submittedName>
        <fullName evidence="2">Uncharacterized protein</fullName>
    </submittedName>
</protein>
<organism evidence="2">
    <name type="scientific">Pararge aegeria</name>
    <name type="common">speckled wood butterfly</name>
    <dbReference type="NCBI Taxonomy" id="116150"/>
    <lineage>
        <taxon>Eukaryota</taxon>
        <taxon>Metazoa</taxon>
        <taxon>Ecdysozoa</taxon>
        <taxon>Arthropoda</taxon>
        <taxon>Hexapoda</taxon>
        <taxon>Insecta</taxon>
        <taxon>Pterygota</taxon>
        <taxon>Neoptera</taxon>
        <taxon>Endopterygota</taxon>
        <taxon>Lepidoptera</taxon>
        <taxon>Glossata</taxon>
        <taxon>Ditrysia</taxon>
        <taxon>Papilionoidea</taxon>
        <taxon>Nymphalidae</taxon>
        <taxon>Satyrinae</taxon>
        <taxon>Satyrini</taxon>
        <taxon>Parargina</taxon>
        <taxon>Pararge</taxon>
    </lineage>
</organism>
<evidence type="ECO:0000256" key="1">
    <source>
        <dbReference type="SAM" id="MobiDB-lite"/>
    </source>
</evidence>
<feature type="region of interest" description="Disordered" evidence="1">
    <location>
        <begin position="1"/>
        <end position="23"/>
    </location>
</feature>
<feature type="non-terminal residue" evidence="2">
    <location>
        <position position="71"/>
    </location>
</feature>
<accession>S4NXS7</accession>
<name>S4NXS7_9NEOP</name>
<dbReference type="EMBL" id="GAIX01010606">
    <property type="protein sequence ID" value="JAA81954.1"/>
    <property type="molecule type" value="Transcribed_RNA"/>
</dbReference>